<dbReference type="InterPro" id="IPR019814">
    <property type="entry name" value="Translation_initiation_fac_3_N"/>
</dbReference>
<comment type="subunit">
    <text evidence="4 6">Monomer.</text>
</comment>
<evidence type="ECO:0000256" key="6">
    <source>
        <dbReference type="RuleBase" id="RU000646"/>
    </source>
</evidence>
<dbReference type="HAMAP" id="MF_00080">
    <property type="entry name" value="IF_3"/>
    <property type="match status" value="1"/>
</dbReference>
<dbReference type="PANTHER" id="PTHR10938">
    <property type="entry name" value="TRANSLATION INITIATION FACTOR IF-3"/>
    <property type="match status" value="1"/>
</dbReference>
<evidence type="ECO:0000256" key="4">
    <source>
        <dbReference type="HAMAP-Rule" id="MF_00080"/>
    </source>
</evidence>
<dbReference type="EMBL" id="CAJNOB010000001">
    <property type="protein sequence ID" value="CAF0688994.1"/>
    <property type="molecule type" value="Genomic_DNA"/>
</dbReference>
<dbReference type="InterPro" id="IPR019815">
    <property type="entry name" value="Translation_initiation_fac_3_C"/>
</dbReference>
<dbReference type="Proteomes" id="UP000663859">
    <property type="component" value="Unassembled WGS sequence"/>
</dbReference>
<evidence type="ECO:0000259" key="8">
    <source>
        <dbReference type="Pfam" id="PF05198"/>
    </source>
</evidence>
<proteinExistence type="inferred from homology"/>
<sequence>MAAFFPSHRPRSPVLRANHQIRAKEVFVIDSSGKPMGVMKLPDALAAARKQGLDLVEVAPNANPPVCRILDYGRYRYEKEKRERDSKKKVAASKLKELQLHLNIHPHDYQIKLRQAESFLCKGMKVKLNMLLRGRENLHQDLALSFMQKVRQDLAHVGTADDDPRASGRSIWLTLNPLPEQKRVRKYTLEESGANEAGSSPGS</sequence>
<dbReference type="SUPFAM" id="SSF55200">
    <property type="entry name" value="Translation initiation factor IF3, C-terminal domain"/>
    <property type="match status" value="1"/>
</dbReference>
<dbReference type="SUPFAM" id="SSF54364">
    <property type="entry name" value="Translation initiation factor IF3, N-terminal domain"/>
    <property type="match status" value="1"/>
</dbReference>
<dbReference type="FunFam" id="3.10.20.80:FF:000001">
    <property type="entry name" value="Translation initiation factor IF-3"/>
    <property type="match status" value="1"/>
</dbReference>
<evidence type="ECO:0000256" key="2">
    <source>
        <dbReference type="ARBA" id="ARBA00022540"/>
    </source>
</evidence>
<dbReference type="Gene3D" id="3.10.20.80">
    <property type="entry name" value="Translation initiation factor 3 (IF-3), N-terminal domain"/>
    <property type="match status" value="1"/>
</dbReference>
<dbReference type="GO" id="GO:0003743">
    <property type="term" value="F:translation initiation factor activity"/>
    <property type="evidence" value="ECO:0007669"/>
    <property type="project" value="UniProtKB-UniRule"/>
</dbReference>
<feature type="domain" description="Translation initiation factor 3 N-terminal" evidence="8">
    <location>
        <begin position="18"/>
        <end position="85"/>
    </location>
</feature>
<dbReference type="InterPro" id="IPR036788">
    <property type="entry name" value="T_IF-3_C_sf"/>
</dbReference>
<dbReference type="PROSITE" id="PS00938">
    <property type="entry name" value="IF3"/>
    <property type="match status" value="1"/>
</dbReference>
<comment type="similarity">
    <text evidence="1 4 6">Belongs to the IF-3 family.</text>
</comment>
<dbReference type="Gene3D" id="3.30.110.10">
    <property type="entry name" value="Translation initiation factor 3 (IF-3), C-terminal domain"/>
    <property type="match status" value="1"/>
</dbReference>
<reference evidence="9" key="1">
    <citation type="submission" date="2021-02" db="EMBL/GenBank/DDBJ databases">
        <authorList>
            <person name="Cremers G."/>
            <person name="Picone N."/>
        </authorList>
    </citation>
    <scope>NUCLEOTIDE SEQUENCE</scope>
    <source>
        <strain evidence="9">PQ17</strain>
    </source>
</reference>
<keyword evidence="4" id="KW-0963">Cytoplasm</keyword>
<dbReference type="AlphaFoldDB" id="A0A8J2FMJ4"/>
<keyword evidence="2 4" id="KW-0396">Initiation factor</keyword>
<gene>
    <name evidence="4 9" type="primary">infC</name>
    <name evidence="9" type="ORF">MPNT_10075</name>
</gene>
<comment type="function">
    <text evidence="4 6">IF-3 binds to the 30S ribosomal subunit and shifts the equilibrium between 70S ribosomes and their 50S and 30S subunits in favor of the free subunits, thus enhancing the availability of 30S subunits on which protein synthesis initiation begins.</text>
</comment>
<keyword evidence="3 4" id="KW-0648">Protein biosynthesis</keyword>
<evidence type="ECO:0000256" key="5">
    <source>
        <dbReference type="NCBIfam" id="TIGR00168"/>
    </source>
</evidence>
<feature type="domain" description="Translation initiation factor 3 C-terminal" evidence="7">
    <location>
        <begin position="94"/>
        <end position="177"/>
    </location>
</feature>
<keyword evidence="10" id="KW-1185">Reference proteome</keyword>
<dbReference type="InterPro" id="IPR019813">
    <property type="entry name" value="Translation_initiation_fac3_CS"/>
</dbReference>
<dbReference type="Pfam" id="PF05198">
    <property type="entry name" value="IF3_N"/>
    <property type="match status" value="1"/>
</dbReference>
<protein>
    <recommendedName>
        <fullName evidence="4 5">Translation initiation factor IF-3</fullName>
    </recommendedName>
</protein>
<dbReference type="GO" id="GO:0032790">
    <property type="term" value="P:ribosome disassembly"/>
    <property type="evidence" value="ECO:0007669"/>
    <property type="project" value="TreeGrafter"/>
</dbReference>
<name>A0A8J2FMJ4_9BACT</name>
<evidence type="ECO:0000313" key="9">
    <source>
        <dbReference type="EMBL" id="CAF0688994.1"/>
    </source>
</evidence>
<dbReference type="GO" id="GO:0005737">
    <property type="term" value="C:cytoplasm"/>
    <property type="evidence" value="ECO:0007669"/>
    <property type="project" value="UniProtKB-SubCell"/>
</dbReference>
<comment type="caution">
    <text evidence="9">The sequence shown here is derived from an EMBL/GenBank/DDBJ whole genome shotgun (WGS) entry which is preliminary data.</text>
</comment>
<dbReference type="PANTHER" id="PTHR10938:SF0">
    <property type="entry name" value="TRANSLATION INITIATION FACTOR IF-3, MITOCHONDRIAL"/>
    <property type="match status" value="1"/>
</dbReference>
<comment type="subcellular location">
    <subcellularLocation>
        <location evidence="4 6">Cytoplasm</location>
    </subcellularLocation>
</comment>
<dbReference type="Pfam" id="PF00707">
    <property type="entry name" value="IF3_C"/>
    <property type="match status" value="1"/>
</dbReference>
<organism evidence="9 10">
    <name type="scientific">Candidatus Methylacidithermus pantelleriae</name>
    <dbReference type="NCBI Taxonomy" id="2744239"/>
    <lineage>
        <taxon>Bacteria</taxon>
        <taxon>Pseudomonadati</taxon>
        <taxon>Verrucomicrobiota</taxon>
        <taxon>Methylacidiphilae</taxon>
        <taxon>Methylacidiphilales</taxon>
        <taxon>Methylacidiphilaceae</taxon>
        <taxon>Candidatus Methylacidithermus</taxon>
    </lineage>
</organism>
<dbReference type="GO" id="GO:0043022">
    <property type="term" value="F:ribosome binding"/>
    <property type="evidence" value="ECO:0007669"/>
    <property type="project" value="TreeGrafter"/>
</dbReference>
<evidence type="ECO:0000256" key="1">
    <source>
        <dbReference type="ARBA" id="ARBA00005439"/>
    </source>
</evidence>
<evidence type="ECO:0000256" key="3">
    <source>
        <dbReference type="ARBA" id="ARBA00022917"/>
    </source>
</evidence>
<accession>A0A8J2FMJ4</accession>
<evidence type="ECO:0000313" key="10">
    <source>
        <dbReference type="Proteomes" id="UP000663859"/>
    </source>
</evidence>
<dbReference type="InterPro" id="IPR036787">
    <property type="entry name" value="T_IF-3_N_sf"/>
</dbReference>
<dbReference type="InterPro" id="IPR001288">
    <property type="entry name" value="Translation_initiation_fac_3"/>
</dbReference>
<dbReference type="NCBIfam" id="TIGR00168">
    <property type="entry name" value="infC"/>
    <property type="match status" value="1"/>
</dbReference>
<evidence type="ECO:0000259" key="7">
    <source>
        <dbReference type="Pfam" id="PF00707"/>
    </source>
</evidence>